<keyword evidence="5 11" id="KW-0863">Zinc-finger</keyword>
<dbReference type="FunFam" id="3.30.160.60:FF:002716">
    <property type="entry name" value="Zinc finger protein 212"/>
    <property type="match status" value="1"/>
</dbReference>
<dbReference type="AlphaFoldDB" id="A0A9N9WNE4"/>
<dbReference type="FunFam" id="3.30.160.60:FF:000557">
    <property type="entry name" value="zinc finger and SCAN domain-containing protein 29"/>
    <property type="match status" value="1"/>
</dbReference>
<feature type="compositionally biased region" description="Low complexity" evidence="12">
    <location>
        <begin position="237"/>
        <end position="249"/>
    </location>
</feature>
<comment type="subcellular location">
    <subcellularLocation>
        <location evidence="1">Nucleus</location>
    </subcellularLocation>
</comment>
<feature type="domain" description="C2H2-type" evidence="13">
    <location>
        <begin position="470"/>
        <end position="497"/>
    </location>
</feature>
<accession>A0A9N9WNE4</accession>
<evidence type="ECO:0000256" key="8">
    <source>
        <dbReference type="ARBA" id="ARBA00023125"/>
    </source>
</evidence>
<reference evidence="14" key="2">
    <citation type="submission" date="2022-10" db="EMBL/GenBank/DDBJ databases">
        <authorList>
            <consortium name="ENA_rothamsted_submissions"/>
            <consortium name="culmorum"/>
            <person name="King R."/>
        </authorList>
    </citation>
    <scope>NUCLEOTIDE SEQUENCE</scope>
</reference>
<keyword evidence="7" id="KW-0805">Transcription regulation</keyword>
<evidence type="ECO:0000313" key="15">
    <source>
        <dbReference type="Proteomes" id="UP001153620"/>
    </source>
</evidence>
<feature type="domain" description="C2H2-type" evidence="13">
    <location>
        <begin position="355"/>
        <end position="382"/>
    </location>
</feature>
<feature type="domain" description="C2H2-type" evidence="13">
    <location>
        <begin position="412"/>
        <end position="441"/>
    </location>
</feature>
<dbReference type="SMART" id="SM00355">
    <property type="entry name" value="ZnF_C2H2"/>
    <property type="match status" value="12"/>
</dbReference>
<dbReference type="InterPro" id="IPR036236">
    <property type="entry name" value="Znf_C2H2_sf"/>
</dbReference>
<dbReference type="Pfam" id="PF00096">
    <property type="entry name" value="zf-C2H2"/>
    <property type="match status" value="7"/>
</dbReference>
<sequence>MLANNTQQKQIILPVYPVIISGQKINTSGAGQTVIGTIEQPQKCHLCQKDFPSMLAFQNHVKEQHLDGKMYRNIIAVSTASINPVTTMIPAQMATVQHHYQIAANNAVKLEKDFQNNKSQTILHTSDVLKQAYPSDFTTVNVTPVIQHIQIQQQQSHHHRDKEKSNILQIVKQNPVEYHIQQQEHAAMVVAQMNQKSGISSPFLSSTIKYELHGQPVQLVTEVYPQMITETAKSDDMNSQSSVSSPASSINVQNSTSGPVLSNGETMEKQHKCLICDKFFTTIANLNLHLRSHSGDKPYKCTICGKGFIQSNNLSTHMKIHTGEKPHECSICGKRFSQSNNLKTHYRTHTGERPYSCSLCDKSFNQKNNLTTHLRTHSDYHPSSCSMCKQTFSSFNELFNHMRQHTEEKKPHICTIPGCNKVFNSQNDLTEHTKQHTNPKPYKCDICQKQFTQSNNLKTHIKTHIYQDPFKCTMCTRSFQDQEEFTMHVRVHTVDKPYECTYCKKKFIQSNNLKTHLRTHTGEKPYRCAVCGKSFNQKNNLNTHNRVHTGERPFECHLCDRRFNQSNNLNKHLKTHGQEKEIPKSMESEMEKLMNTVIMTQQD</sequence>
<dbReference type="FunFam" id="3.30.160.60:FF:000262">
    <property type="entry name" value="PR domain zinc finger protein 1"/>
    <property type="match status" value="1"/>
</dbReference>
<dbReference type="Pfam" id="PF13912">
    <property type="entry name" value="zf-C2H2_6"/>
    <property type="match status" value="2"/>
</dbReference>
<proteinExistence type="inferred from homology"/>
<keyword evidence="9" id="KW-0804">Transcription</keyword>
<dbReference type="EMBL" id="OU895877">
    <property type="protein sequence ID" value="CAG9800039.1"/>
    <property type="molecule type" value="Genomic_DNA"/>
</dbReference>
<feature type="domain" description="C2H2-type" evidence="13">
    <location>
        <begin position="383"/>
        <end position="410"/>
    </location>
</feature>
<evidence type="ECO:0000256" key="2">
    <source>
        <dbReference type="ARBA" id="ARBA00006991"/>
    </source>
</evidence>
<evidence type="ECO:0000256" key="10">
    <source>
        <dbReference type="ARBA" id="ARBA00023242"/>
    </source>
</evidence>
<evidence type="ECO:0000256" key="11">
    <source>
        <dbReference type="PROSITE-ProRule" id="PRU00042"/>
    </source>
</evidence>
<gene>
    <name evidence="14" type="ORF">CHIRRI_LOCUS2992</name>
</gene>
<dbReference type="PROSITE" id="PS50157">
    <property type="entry name" value="ZINC_FINGER_C2H2_2"/>
    <property type="match status" value="11"/>
</dbReference>
<dbReference type="OrthoDB" id="1095242at2759"/>
<protein>
    <recommendedName>
        <fullName evidence="13">C2H2-type domain-containing protein</fullName>
    </recommendedName>
</protein>
<evidence type="ECO:0000256" key="6">
    <source>
        <dbReference type="ARBA" id="ARBA00022833"/>
    </source>
</evidence>
<keyword evidence="3" id="KW-0479">Metal-binding</keyword>
<evidence type="ECO:0000256" key="1">
    <source>
        <dbReference type="ARBA" id="ARBA00004123"/>
    </source>
</evidence>
<organism evidence="14 15">
    <name type="scientific">Chironomus riparius</name>
    <dbReference type="NCBI Taxonomy" id="315576"/>
    <lineage>
        <taxon>Eukaryota</taxon>
        <taxon>Metazoa</taxon>
        <taxon>Ecdysozoa</taxon>
        <taxon>Arthropoda</taxon>
        <taxon>Hexapoda</taxon>
        <taxon>Insecta</taxon>
        <taxon>Pterygota</taxon>
        <taxon>Neoptera</taxon>
        <taxon>Endopterygota</taxon>
        <taxon>Diptera</taxon>
        <taxon>Nematocera</taxon>
        <taxon>Chironomoidea</taxon>
        <taxon>Chironomidae</taxon>
        <taxon>Chironominae</taxon>
        <taxon>Chironomus</taxon>
    </lineage>
</organism>
<feature type="domain" description="C2H2-type" evidence="13">
    <location>
        <begin position="271"/>
        <end position="298"/>
    </location>
</feature>
<dbReference type="PANTHER" id="PTHR14196:SF12">
    <property type="entry name" value="ZINC FINGER PROTEIN 208-LIKE"/>
    <property type="match status" value="1"/>
</dbReference>
<feature type="domain" description="C2H2-type" evidence="13">
    <location>
        <begin position="299"/>
        <end position="326"/>
    </location>
</feature>
<dbReference type="GO" id="GO:0042802">
    <property type="term" value="F:identical protein binding"/>
    <property type="evidence" value="ECO:0007669"/>
    <property type="project" value="UniProtKB-ARBA"/>
</dbReference>
<dbReference type="GO" id="GO:0000977">
    <property type="term" value="F:RNA polymerase II transcription regulatory region sequence-specific DNA binding"/>
    <property type="evidence" value="ECO:0007669"/>
    <property type="project" value="TreeGrafter"/>
</dbReference>
<dbReference type="FunFam" id="3.30.160.60:FF:000508">
    <property type="entry name" value="Myeloid zinc finger 1"/>
    <property type="match status" value="1"/>
</dbReference>
<feature type="domain" description="C2H2-type" evidence="13">
    <location>
        <begin position="442"/>
        <end position="469"/>
    </location>
</feature>
<feature type="domain" description="C2H2-type" evidence="13">
    <location>
        <begin position="327"/>
        <end position="354"/>
    </location>
</feature>
<dbReference type="GO" id="GO:0008270">
    <property type="term" value="F:zinc ion binding"/>
    <property type="evidence" value="ECO:0007669"/>
    <property type="project" value="UniProtKB-KW"/>
</dbReference>
<evidence type="ECO:0000256" key="4">
    <source>
        <dbReference type="ARBA" id="ARBA00022737"/>
    </source>
</evidence>
<dbReference type="GO" id="GO:0000981">
    <property type="term" value="F:DNA-binding transcription factor activity, RNA polymerase II-specific"/>
    <property type="evidence" value="ECO:0007669"/>
    <property type="project" value="TreeGrafter"/>
</dbReference>
<name>A0A9N9WNE4_9DIPT</name>
<evidence type="ECO:0000256" key="3">
    <source>
        <dbReference type="ARBA" id="ARBA00022723"/>
    </source>
</evidence>
<comment type="similarity">
    <text evidence="2">Belongs to the krueppel C2H2-type zinc-finger protein family.</text>
</comment>
<dbReference type="Pfam" id="PF13465">
    <property type="entry name" value="zf-H2C2_2"/>
    <property type="match status" value="1"/>
</dbReference>
<feature type="domain" description="C2H2-type" evidence="13">
    <location>
        <begin position="554"/>
        <end position="581"/>
    </location>
</feature>
<keyword evidence="6" id="KW-0862">Zinc</keyword>
<dbReference type="FunFam" id="3.30.160.60:FF:000065">
    <property type="entry name" value="B-cell CLL/lymphoma 6, member B"/>
    <property type="match status" value="1"/>
</dbReference>
<reference evidence="14" key="1">
    <citation type="submission" date="2022-01" db="EMBL/GenBank/DDBJ databases">
        <authorList>
            <person name="King R."/>
        </authorList>
    </citation>
    <scope>NUCLEOTIDE SEQUENCE</scope>
</reference>
<dbReference type="PANTHER" id="PTHR14196">
    <property type="entry name" value="ODD-SKIPPED - RELATED"/>
    <property type="match status" value="1"/>
</dbReference>
<feature type="domain" description="C2H2-type" evidence="13">
    <location>
        <begin position="526"/>
        <end position="553"/>
    </location>
</feature>
<feature type="region of interest" description="Disordered" evidence="12">
    <location>
        <begin position="232"/>
        <end position="263"/>
    </location>
</feature>
<feature type="domain" description="C2H2-type" evidence="13">
    <location>
        <begin position="498"/>
        <end position="525"/>
    </location>
</feature>
<dbReference type="GO" id="GO:0005634">
    <property type="term" value="C:nucleus"/>
    <property type="evidence" value="ECO:0007669"/>
    <property type="project" value="UniProtKB-SubCell"/>
</dbReference>
<evidence type="ECO:0000256" key="7">
    <source>
        <dbReference type="ARBA" id="ARBA00023015"/>
    </source>
</evidence>
<dbReference type="Gene3D" id="3.30.160.60">
    <property type="entry name" value="Classic Zinc Finger"/>
    <property type="match status" value="11"/>
</dbReference>
<evidence type="ECO:0000256" key="9">
    <source>
        <dbReference type="ARBA" id="ARBA00023163"/>
    </source>
</evidence>
<evidence type="ECO:0000256" key="12">
    <source>
        <dbReference type="SAM" id="MobiDB-lite"/>
    </source>
</evidence>
<dbReference type="PROSITE" id="PS00028">
    <property type="entry name" value="ZINC_FINGER_C2H2_1"/>
    <property type="match status" value="12"/>
</dbReference>
<feature type="compositionally biased region" description="Polar residues" evidence="12">
    <location>
        <begin position="250"/>
        <end position="263"/>
    </location>
</feature>
<evidence type="ECO:0000313" key="14">
    <source>
        <dbReference type="EMBL" id="CAG9800039.1"/>
    </source>
</evidence>
<keyword evidence="4" id="KW-0677">Repeat</keyword>
<keyword evidence="8" id="KW-0238">DNA-binding</keyword>
<dbReference type="InterPro" id="IPR050717">
    <property type="entry name" value="C2H2-ZF_Transcription_Reg"/>
</dbReference>
<dbReference type="FunFam" id="3.30.160.60:FF:002343">
    <property type="entry name" value="Zinc finger protein 33A"/>
    <property type="match status" value="1"/>
</dbReference>
<keyword evidence="10" id="KW-0539">Nucleus</keyword>
<evidence type="ECO:0000256" key="5">
    <source>
        <dbReference type="ARBA" id="ARBA00022771"/>
    </source>
</evidence>
<dbReference type="FunFam" id="3.30.160.60:FF:001498">
    <property type="entry name" value="Zinc finger protein 404"/>
    <property type="match status" value="1"/>
</dbReference>
<dbReference type="FunFam" id="3.30.160.60:FF:000064">
    <property type="entry name" value="Early growth response protein 3"/>
    <property type="match status" value="1"/>
</dbReference>
<evidence type="ECO:0000259" key="13">
    <source>
        <dbReference type="PROSITE" id="PS50157"/>
    </source>
</evidence>
<dbReference type="InterPro" id="IPR013087">
    <property type="entry name" value="Znf_C2H2_type"/>
</dbReference>
<keyword evidence="15" id="KW-1185">Reference proteome</keyword>
<dbReference type="SUPFAM" id="SSF57667">
    <property type="entry name" value="beta-beta-alpha zinc fingers"/>
    <property type="match status" value="6"/>
</dbReference>
<dbReference type="Proteomes" id="UP001153620">
    <property type="component" value="Chromosome 1"/>
</dbReference>